<dbReference type="CDD" id="cd05155">
    <property type="entry name" value="APH_ChoK_like_1"/>
    <property type="match status" value="1"/>
</dbReference>
<dbReference type="GO" id="GO:0016740">
    <property type="term" value="F:transferase activity"/>
    <property type="evidence" value="ECO:0007669"/>
    <property type="project" value="UniProtKB-KW"/>
</dbReference>
<dbReference type="PANTHER" id="PTHR21310">
    <property type="entry name" value="AMINOGLYCOSIDE PHOSPHOTRANSFERASE-RELATED-RELATED"/>
    <property type="match status" value="1"/>
</dbReference>
<dbReference type="Gene3D" id="3.90.1200.10">
    <property type="match status" value="1"/>
</dbReference>
<feature type="domain" description="Aminoglycoside phosphotransferase" evidence="1">
    <location>
        <begin position="40"/>
        <end position="264"/>
    </location>
</feature>
<dbReference type="PANTHER" id="PTHR21310:SF42">
    <property type="entry name" value="BIFUNCTIONAL AAC_APH"/>
    <property type="match status" value="1"/>
</dbReference>
<dbReference type="EMBL" id="CP061281">
    <property type="protein sequence ID" value="QNS03023.1"/>
    <property type="molecule type" value="Genomic_DNA"/>
</dbReference>
<keyword evidence="3" id="KW-1185">Reference proteome</keyword>
<dbReference type="InterPro" id="IPR002575">
    <property type="entry name" value="Aminoglycoside_PTrfase"/>
</dbReference>
<dbReference type="Pfam" id="PF01636">
    <property type="entry name" value="APH"/>
    <property type="match status" value="1"/>
</dbReference>
<dbReference type="SUPFAM" id="SSF56112">
    <property type="entry name" value="Protein kinase-like (PK-like)"/>
    <property type="match status" value="1"/>
</dbReference>
<name>A0A7H1B2R8_9ACTN</name>
<protein>
    <submittedName>
        <fullName evidence="2">Aminoglycoside phosphotransferase family protein</fullName>
    </submittedName>
</protein>
<reference evidence="2 3" key="1">
    <citation type="submission" date="2020-09" db="EMBL/GenBank/DDBJ databases">
        <title>A novel species.</title>
        <authorList>
            <person name="Gao J."/>
        </authorList>
    </citation>
    <scope>NUCLEOTIDE SEQUENCE [LARGE SCALE GENOMIC DNA]</scope>
    <source>
        <strain evidence="2 3">CRXT-Y-14</strain>
    </source>
</reference>
<dbReference type="InterPro" id="IPR051678">
    <property type="entry name" value="AGP_Transferase"/>
</dbReference>
<sequence length="296" mass="31682">MSAPRTLHDDEPAMDETLVRGLLTDQFPRWAALPLRPVASDGTQNLLFRLGDDLVVRMPRTPGAAADVPGEQDTVRRLAPRLPVAVPEPLGTGAPGRGYPWPWAVYRWLPGTIPAGDRLKDPARLAVDVAEFVRALQKADPAGAPAAYRGGSLAPRDAGTRETIGRLEGIVDTGAATALWQDALDAPAWTGPDVWLHADLEPGNVLVDPETGRLTAVIDFGCAGLGDPAVDLIAAWYVLDEEGAAVFRTAVGHDEAAWRRGRGWALTIAVHELAYYRGRNAFMADTAARVLGRLLG</sequence>
<dbReference type="Proteomes" id="UP000516428">
    <property type="component" value="Chromosome"/>
</dbReference>
<organism evidence="2 3">
    <name type="scientific">Streptomyces xanthii</name>
    <dbReference type="NCBI Taxonomy" id="2768069"/>
    <lineage>
        <taxon>Bacteria</taxon>
        <taxon>Bacillati</taxon>
        <taxon>Actinomycetota</taxon>
        <taxon>Actinomycetes</taxon>
        <taxon>Kitasatosporales</taxon>
        <taxon>Streptomycetaceae</taxon>
        <taxon>Streptomyces</taxon>
    </lineage>
</organism>
<dbReference type="AlphaFoldDB" id="A0A7H1B2R8"/>
<gene>
    <name evidence="2" type="ORF">IAG42_04880</name>
</gene>
<evidence type="ECO:0000313" key="2">
    <source>
        <dbReference type="EMBL" id="QNS03023.1"/>
    </source>
</evidence>
<accession>A0A7H1B2R8</accession>
<keyword evidence="2" id="KW-0808">Transferase</keyword>
<dbReference type="InterPro" id="IPR011009">
    <property type="entry name" value="Kinase-like_dom_sf"/>
</dbReference>
<evidence type="ECO:0000313" key="3">
    <source>
        <dbReference type="Proteomes" id="UP000516428"/>
    </source>
</evidence>
<dbReference type="KEGG" id="sxn:IAG42_04880"/>
<evidence type="ECO:0000259" key="1">
    <source>
        <dbReference type="Pfam" id="PF01636"/>
    </source>
</evidence>
<proteinExistence type="predicted"/>
<dbReference type="RefSeq" id="WP_188335778.1">
    <property type="nucleotide sequence ID" value="NZ_CP061281.1"/>
</dbReference>
<dbReference type="Gene3D" id="3.30.200.20">
    <property type="entry name" value="Phosphorylase Kinase, domain 1"/>
    <property type="match status" value="1"/>
</dbReference>